<protein>
    <submittedName>
        <fullName evidence="1">Uncharacterized protein</fullName>
    </submittedName>
</protein>
<feature type="non-terminal residue" evidence="1">
    <location>
        <position position="1"/>
    </location>
</feature>
<gene>
    <name evidence="1" type="ORF">B1A_04083</name>
</gene>
<comment type="caution">
    <text evidence="1">The sequence shown here is derived from an EMBL/GenBank/DDBJ whole genome shotgun (WGS) entry which is preliminary data.</text>
</comment>
<name>T1D115_9ZZZZ</name>
<sequence>KLTYWRANPDEETTDWRARRGKTAHRVRREGTVIAVSYPYHWACMIFNQ</sequence>
<proteinExistence type="predicted"/>
<dbReference type="EMBL" id="AUZX01002975">
    <property type="protein sequence ID" value="EQD75204.1"/>
    <property type="molecule type" value="Genomic_DNA"/>
</dbReference>
<reference evidence="1" key="1">
    <citation type="submission" date="2013-08" db="EMBL/GenBank/DDBJ databases">
        <authorList>
            <person name="Mendez C."/>
            <person name="Richter M."/>
            <person name="Ferrer M."/>
            <person name="Sanchez J."/>
        </authorList>
    </citation>
    <scope>NUCLEOTIDE SEQUENCE</scope>
</reference>
<evidence type="ECO:0000313" key="1">
    <source>
        <dbReference type="EMBL" id="EQD75204.1"/>
    </source>
</evidence>
<dbReference type="AlphaFoldDB" id="T1D115"/>
<reference evidence="1" key="2">
    <citation type="journal article" date="2014" name="ISME J.">
        <title>Microbial stratification in low pH oxic and suboxic macroscopic growths along an acid mine drainage.</title>
        <authorList>
            <person name="Mendez-Garcia C."/>
            <person name="Mesa V."/>
            <person name="Sprenger R.R."/>
            <person name="Richter M."/>
            <person name="Diez M.S."/>
            <person name="Solano J."/>
            <person name="Bargiela R."/>
            <person name="Golyshina O.V."/>
            <person name="Manteca A."/>
            <person name="Ramos J.L."/>
            <person name="Gallego J.R."/>
            <person name="Llorente I."/>
            <person name="Martins Dos Santos V.A."/>
            <person name="Jensen O.N."/>
            <person name="Pelaez A.I."/>
            <person name="Sanchez J."/>
            <person name="Ferrer M."/>
        </authorList>
    </citation>
    <scope>NUCLEOTIDE SEQUENCE</scope>
</reference>
<accession>T1D115</accession>
<organism evidence="1">
    <name type="scientific">mine drainage metagenome</name>
    <dbReference type="NCBI Taxonomy" id="410659"/>
    <lineage>
        <taxon>unclassified sequences</taxon>
        <taxon>metagenomes</taxon>
        <taxon>ecological metagenomes</taxon>
    </lineage>
</organism>